<keyword evidence="5" id="KW-1185">Reference proteome</keyword>
<keyword evidence="1" id="KW-0175">Coiled coil</keyword>
<evidence type="ECO:0000256" key="2">
    <source>
        <dbReference type="SAM" id="MobiDB-lite"/>
    </source>
</evidence>
<dbReference type="Proteomes" id="UP000649617">
    <property type="component" value="Unassembled WGS sequence"/>
</dbReference>
<name>A0A812IWP0_SYMPI</name>
<organism evidence="4 5">
    <name type="scientific">Symbiodinium pilosum</name>
    <name type="common">Dinoflagellate</name>
    <dbReference type="NCBI Taxonomy" id="2952"/>
    <lineage>
        <taxon>Eukaryota</taxon>
        <taxon>Sar</taxon>
        <taxon>Alveolata</taxon>
        <taxon>Dinophyceae</taxon>
        <taxon>Suessiales</taxon>
        <taxon>Symbiodiniaceae</taxon>
        <taxon>Symbiodinium</taxon>
    </lineage>
</organism>
<feature type="signal peptide" evidence="3">
    <location>
        <begin position="1"/>
        <end position="17"/>
    </location>
</feature>
<feature type="coiled-coil region" evidence="1">
    <location>
        <begin position="83"/>
        <end position="124"/>
    </location>
</feature>
<evidence type="ECO:0008006" key="6">
    <source>
        <dbReference type="Google" id="ProtNLM"/>
    </source>
</evidence>
<feature type="region of interest" description="Disordered" evidence="2">
    <location>
        <begin position="177"/>
        <end position="226"/>
    </location>
</feature>
<gene>
    <name evidence="4" type="ORF">SPIL2461_LOCUS873</name>
</gene>
<reference evidence="4" key="1">
    <citation type="submission" date="2021-02" db="EMBL/GenBank/DDBJ databases">
        <authorList>
            <person name="Dougan E. K."/>
            <person name="Rhodes N."/>
            <person name="Thang M."/>
            <person name="Chan C."/>
        </authorList>
    </citation>
    <scope>NUCLEOTIDE SEQUENCE</scope>
</reference>
<evidence type="ECO:0000256" key="3">
    <source>
        <dbReference type="SAM" id="SignalP"/>
    </source>
</evidence>
<feature type="chain" id="PRO_5032282935" description="Tubulin-specific chaperone A" evidence="3">
    <location>
        <begin position="18"/>
        <end position="226"/>
    </location>
</feature>
<protein>
    <recommendedName>
        <fullName evidence="6">Tubulin-specific chaperone A</fullName>
    </recommendedName>
</protein>
<sequence>MACASLFVSHLAAVVACSDSHARSNPNLVRQQAHCRVLRSSMPGEAEEVQEEEEEAEGAVQTWLLCTIPSPKPFTEDPEVAAARAAEEAAAAAAAAAAALEAEKQALEEKKQACQKQKKNNLKKIKEIDAIEAKMAEKGQTFADLLPEVQEKVGRKSELVAAVADMDRTVSEVEAKLRSLQDGKIEEEEAPPVKPAVEEEPVVEAPVEDKSQNMTDGNSKKGSNSS</sequence>
<comment type="caution">
    <text evidence="4">The sequence shown here is derived from an EMBL/GenBank/DDBJ whole genome shotgun (WGS) entry which is preliminary data.</text>
</comment>
<dbReference type="AlphaFoldDB" id="A0A812IWP0"/>
<proteinExistence type="predicted"/>
<evidence type="ECO:0000313" key="5">
    <source>
        <dbReference type="Proteomes" id="UP000649617"/>
    </source>
</evidence>
<dbReference type="EMBL" id="CAJNIZ010000780">
    <property type="protein sequence ID" value="CAE7174809.1"/>
    <property type="molecule type" value="Genomic_DNA"/>
</dbReference>
<keyword evidence="3" id="KW-0732">Signal</keyword>
<accession>A0A812IWP0</accession>
<evidence type="ECO:0000256" key="1">
    <source>
        <dbReference type="SAM" id="Coils"/>
    </source>
</evidence>
<dbReference type="OrthoDB" id="10666190at2759"/>
<evidence type="ECO:0000313" key="4">
    <source>
        <dbReference type="EMBL" id="CAE7174809.1"/>
    </source>
</evidence>
<feature type="compositionally biased region" description="Polar residues" evidence="2">
    <location>
        <begin position="212"/>
        <end position="226"/>
    </location>
</feature>